<dbReference type="AlphaFoldDB" id="A0A914CEA0"/>
<protein>
    <submittedName>
        <fullName evidence="2">Uncharacterized protein</fullName>
    </submittedName>
</protein>
<dbReference type="PANTHER" id="PTHR14143:SF1">
    <property type="entry name" value="IRG-TYPE G DOMAIN-CONTAINING PROTEIN"/>
    <property type="match status" value="1"/>
</dbReference>
<dbReference type="WBParaSite" id="ACRNAN_Path_995.g3823.t1">
    <property type="protein sequence ID" value="ACRNAN_Path_995.g3823.t1"/>
    <property type="gene ID" value="ACRNAN_Path_995.g3823"/>
</dbReference>
<sequence length="470" mass="55361">MQHLLYTNACYDAEALEDFEILIEKLKIKDYMDKDAQEFVDEIKAKLEQLCNEDLLEKCKQVPEKNFSDTSFEMKWSKNVDQFKLFFAAKKIVNQIKNIIKQQFADINNGDDQGKLDPKTVDELNKIFDQLTNLDYQDSESKNVLKEAQNKMEEMWSYGKYEQIAEEGLADTTFEMKEYRTKKLPYVRIWDVPGYDREALYSAEDTTLEERIHKYFFNHGLKAMDCVVLLFNEVQADKSEDTETFIREAKSAKLRVILVKSKQDIVIDNKIKDQNFTTFSEVEEYAETYYFKESFSYREKILSEESPFLNVPRFFVSRNALYNEVRNVNYDEDNMNHKKFKPDFLKYNNADMVECIRIFAEFHRSEEVKKFLENDTKLQLAIKAAIKWQINLFGGNGIQASKTDVKLAKYMNTDLMNQNFEEIKNYPIRLIDAADEIIKGYFNDKVIFFVFPSIVSGVERSLAISLRELS</sequence>
<dbReference type="InterPro" id="IPR027417">
    <property type="entry name" value="P-loop_NTPase"/>
</dbReference>
<dbReference type="PANTHER" id="PTHR14143">
    <property type="entry name" value="INTERFERON-INDUCIBLE GTPASE FAMILY MEMBER"/>
    <property type="match status" value="1"/>
</dbReference>
<keyword evidence="1" id="KW-1185">Reference proteome</keyword>
<organism evidence="1 2">
    <name type="scientific">Acrobeloides nanus</name>
    <dbReference type="NCBI Taxonomy" id="290746"/>
    <lineage>
        <taxon>Eukaryota</taxon>
        <taxon>Metazoa</taxon>
        <taxon>Ecdysozoa</taxon>
        <taxon>Nematoda</taxon>
        <taxon>Chromadorea</taxon>
        <taxon>Rhabditida</taxon>
        <taxon>Tylenchina</taxon>
        <taxon>Cephalobomorpha</taxon>
        <taxon>Cephaloboidea</taxon>
        <taxon>Cephalobidae</taxon>
        <taxon>Acrobeloides</taxon>
    </lineage>
</organism>
<dbReference type="SUPFAM" id="SSF52540">
    <property type="entry name" value="P-loop containing nucleoside triphosphate hydrolases"/>
    <property type="match status" value="1"/>
</dbReference>
<name>A0A914CEA0_9BILA</name>
<reference evidence="2" key="1">
    <citation type="submission" date="2022-11" db="UniProtKB">
        <authorList>
            <consortium name="WormBaseParasite"/>
        </authorList>
    </citation>
    <scope>IDENTIFICATION</scope>
</reference>
<dbReference type="Gene3D" id="3.40.50.300">
    <property type="entry name" value="P-loop containing nucleotide triphosphate hydrolases"/>
    <property type="match status" value="1"/>
</dbReference>
<evidence type="ECO:0000313" key="1">
    <source>
        <dbReference type="Proteomes" id="UP000887540"/>
    </source>
</evidence>
<proteinExistence type="predicted"/>
<dbReference type="Proteomes" id="UP000887540">
    <property type="component" value="Unplaced"/>
</dbReference>
<evidence type="ECO:0000313" key="2">
    <source>
        <dbReference type="WBParaSite" id="ACRNAN_Path_995.g3823.t1"/>
    </source>
</evidence>
<accession>A0A914CEA0</accession>